<keyword evidence="3 8" id="KW-0489">Methyltransferase</keyword>
<evidence type="ECO:0000256" key="8">
    <source>
        <dbReference type="PROSITE-ProRule" id="PRU01016"/>
    </source>
</evidence>
<comment type="caution">
    <text evidence="12">The sequence shown here is derived from an EMBL/GenBank/DDBJ whole genome shotgun (WGS) entry which is preliminary data.</text>
</comment>
<feature type="active site" evidence="8">
    <location>
        <position position="789"/>
    </location>
</feature>
<dbReference type="GO" id="GO:0032259">
    <property type="term" value="P:methylation"/>
    <property type="evidence" value="ECO:0007669"/>
    <property type="project" value="UniProtKB-KW"/>
</dbReference>
<evidence type="ECO:0000256" key="6">
    <source>
        <dbReference type="ARBA" id="ARBA00023125"/>
    </source>
</evidence>
<feature type="compositionally biased region" description="Basic and acidic residues" evidence="9">
    <location>
        <begin position="94"/>
        <end position="117"/>
    </location>
</feature>
<dbReference type="InterPro" id="IPR050390">
    <property type="entry name" value="C5-Methyltransferase"/>
</dbReference>
<dbReference type="InterPro" id="IPR001025">
    <property type="entry name" value="BAH_dom"/>
</dbReference>
<keyword evidence="10" id="KW-1133">Transmembrane helix</keyword>
<name>A0A4S9T9F3_AURPU</name>
<evidence type="ECO:0000259" key="11">
    <source>
        <dbReference type="PROSITE" id="PS51038"/>
    </source>
</evidence>
<evidence type="ECO:0000256" key="9">
    <source>
        <dbReference type="SAM" id="MobiDB-lite"/>
    </source>
</evidence>
<dbReference type="PROSITE" id="PS51038">
    <property type="entry name" value="BAH"/>
    <property type="match status" value="1"/>
</dbReference>
<dbReference type="PROSITE" id="PS51679">
    <property type="entry name" value="SAM_MT_C5"/>
    <property type="match status" value="1"/>
</dbReference>
<keyword evidence="10" id="KW-0472">Membrane</keyword>
<comment type="subcellular location">
    <subcellularLocation>
        <location evidence="1">Nucleus</location>
    </subcellularLocation>
</comment>
<dbReference type="InterPro" id="IPR043151">
    <property type="entry name" value="BAH_sf"/>
</dbReference>
<dbReference type="PANTHER" id="PTHR10629:SF54">
    <property type="entry name" value="DNA METHYLTRANSFERASE DIM-2"/>
    <property type="match status" value="1"/>
</dbReference>
<keyword evidence="5 8" id="KW-0949">S-adenosyl-L-methionine</keyword>
<dbReference type="PRINTS" id="PR00105">
    <property type="entry name" value="C5METTRFRASE"/>
</dbReference>
<feature type="domain" description="BAH" evidence="11">
    <location>
        <begin position="438"/>
        <end position="559"/>
    </location>
</feature>
<evidence type="ECO:0000256" key="5">
    <source>
        <dbReference type="ARBA" id="ARBA00022691"/>
    </source>
</evidence>
<feature type="region of interest" description="Disordered" evidence="9">
    <location>
        <begin position="86"/>
        <end position="120"/>
    </location>
</feature>
<dbReference type="InterPro" id="IPR018117">
    <property type="entry name" value="C5_DNA_meth_AS"/>
</dbReference>
<dbReference type="PROSITE" id="PS00094">
    <property type="entry name" value="C5_MTASE_1"/>
    <property type="match status" value="1"/>
</dbReference>
<dbReference type="GO" id="GO:0044027">
    <property type="term" value="P:negative regulation of gene expression via chromosomal CpG island methylation"/>
    <property type="evidence" value="ECO:0007669"/>
    <property type="project" value="TreeGrafter"/>
</dbReference>
<dbReference type="EC" id="2.1.1.37" evidence="2"/>
<evidence type="ECO:0000256" key="4">
    <source>
        <dbReference type="ARBA" id="ARBA00022679"/>
    </source>
</evidence>
<protein>
    <recommendedName>
        <fullName evidence="2">DNA (cytosine-5-)-methyltransferase</fullName>
        <ecNumber evidence="2">2.1.1.37</ecNumber>
    </recommendedName>
</protein>
<reference evidence="12 13" key="1">
    <citation type="submission" date="2018-10" db="EMBL/GenBank/DDBJ databases">
        <title>Fifty Aureobasidium pullulans genomes reveal a recombining polyextremotolerant generalist.</title>
        <authorList>
            <person name="Gostincar C."/>
            <person name="Turk M."/>
            <person name="Zajc J."/>
            <person name="Gunde-Cimerman N."/>
        </authorList>
    </citation>
    <scope>NUCLEOTIDE SEQUENCE [LARGE SCALE GENOMIC DNA]</scope>
    <source>
        <strain evidence="12 13">EXF-3863</strain>
    </source>
</reference>
<dbReference type="Pfam" id="PF00145">
    <property type="entry name" value="DNA_methylase"/>
    <property type="match status" value="1"/>
</dbReference>
<comment type="similarity">
    <text evidence="8">Belongs to the class I-like SAM-binding methyltransferase superfamily. C5-methyltransferase family.</text>
</comment>
<dbReference type="Proteomes" id="UP000308005">
    <property type="component" value="Unassembled WGS sequence"/>
</dbReference>
<gene>
    <name evidence="12" type="ORF">D6C91_04459</name>
</gene>
<evidence type="ECO:0000256" key="3">
    <source>
        <dbReference type="ARBA" id="ARBA00022603"/>
    </source>
</evidence>
<evidence type="ECO:0000256" key="7">
    <source>
        <dbReference type="ARBA" id="ARBA00023242"/>
    </source>
</evidence>
<feature type="transmembrane region" description="Helical" evidence="10">
    <location>
        <begin position="53"/>
        <end position="77"/>
    </location>
</feature>
<dbReference type="Gene3D" id="2.30.30.490">
    <property type="match status" value="1"/>
</dbReference>
<evidence type="ECO:0000313" key="13">
    <source>
        <dbReference type="Proteomes" id="UP000308005"/>
    </source>
</evidence>
<dbReference type="InterPro" id="IPR029063">
    <property type="entry name" value="SAM-dependent_MTases_sf"/>
</dbReference>
<accession>A0A4S9T9F3</accession>
<dbReference type="Pfam" id="PF25423">
    <property type="entry name" value="DUF7893"/>
    <property type="match status" value="1"/>
</dbReference>
<evidence type="ECO:0000256" key="10">
    <source>
        <dbReference type="SAM" id="Phobius"/>
    </source>
</evidence>
<dbReference type="GO" id="GO:0005634">
    <property type="term" value="C:nucleus"/>
    <property type="evidence" value="ECO:0007669"/>
    <property type="project" value="UniProtKB-SubCell"/>
</dbReference>
<keyword evidence="7" id="KW-0539">Nucleus</keyword>
<keyword evidence="10" id="KW-0812">Transmembrane</keyword>
<dbReference type="InterPro" id="IPR001525">
    <property type="entry name" value="C5_MeTfrase"/>
</dbReference>
<dbReference type="InterPro" id="IPR057215">
    <property type="entry name" value="DUF7893"/>
</dbReference>
<dbReference type="Gene3D" id="3.40.50.150">
    <property type="entry name" value="Vaccinia Virus protein VP39"/>
    <property type="match status" value="1"/>
</dbReference>
<dbReference type="GO" id="GO:0003682">
    <property type="term" value="F:chromatin binding"/>
    <property type="evidence" value="ECO:0007669"/>
    <property type="project" value="InterPro"/>
</dbReference>
<keyword evidence="4 8" id="KW-0808">Transferase</keyword>
<organism evidence="12 13">
    <name type="scientific">Aureobasidium pullulans</name>
    <name type="common">Black yeast</name>
    <name type="synonym">Pullularia pullulans</name>
    <dbReference type="NCBI Taxonomy" id="5580"/>
    <lineage>
        <taxon>Eukaryota</taxon>
        <taxon>Fungi</taxon>
        <taxon>Dikarya</taxon>
        <taxon>Ascomycota</taxon>
        <taxon>Pezizomycotina</taxon>
        <taxon>Dothideomycetes</taxon>
        <taxon>Dothideomycetidae</taxon>
        <taxon>Dothideales</taxon>
        <taxon>Saccotheciaceae</taxon>
        <taxon>Aureobasidium</taxon>
    </lineage>
</organism>
<evidence type="ECO:0000256" key="1">
    <source>
        <dbReference type="ARBA" id="ARBA00004123"/>
    </source>
</evidence>
<dbReference type="GO" id="GO:0003677">
    <property type="term" value="F:DNA binding"/>
    <property type="evidence" value="ECO:0007669"/>
    <property type="project" value="UniProtKB-KW"/>
</dbReference>
<dbReference type="GO" id="GO:0003886">
    <property type="term" value="F:DNA (cytosine-5-)-methyltransferase activity"/>
    <property type="evidence" value="ECO:0007669"/>
    <property type="project" value="UniProtKB-EC"/>
</dbReference>
<dbReference type="EMBL" id="QZBM01000166">
    <property type="protein sequence ID" value="THZ21200.1"/>
    <property type="molecule type" value="Genomic_DNA"/>
</dbReference>
<dbReference type="AlphaFoldDB" id="A0A4S9T9F3"/>
<proteinExistence type="inferred from homology"/>
<evidence type="ECO:0000256" key="2">
    <source>
        <dbReference type="ARBA" id="ARBA00011975"/>
    </source>
</evidence>
<keyword evidence="6" id="KW-0238">DNA-binding</keyword>
<dbReference type="SUPFAM" id="SSF53335">
    <property type="entry name" value="S-adenosyl-L-methionine-dependent methyltransferases"/>
    <property type="match status" value="1"/>
</dbReference>
<dbReference type="PANTHER" id="PTHR10629">
    <property type="entry name" value="CYTOSINE-SPECIFIC METHYLTRANSFERASE"/>
    <property type="match status" value="1"/>
</dbReference>
<sequence>MPFITLKYPFGKMLHIDPLQVASLQLPLFNMESSTSARDGSSRLNMPRSKRELLPSLHLSFLVTSSIASCIALIYLYTMPPFAYPTPEPTDPSSSREESKTRKRDISCSTADTDHEPSLPVTKRQKVLVQCGNLCYPASRYGGHRPSLPIVNERQAINELADIWNAGDHSHDEHNIWQLNDFVVYREPGAYRHANELCPVHHLKSEDGINDLLFDGTLSVDNEVRSVQAVPFGCLAIEGYGDESDVSSLGRKGNVWYQLGRPANEYARYYDVSRWMFRFAKYVVEFLEDSGPPVTLKLFRRLFHSYVNEKYGLSIATKEWLSKHPSVDFGQAFCANIGFLIRECYGLDSTLLDHPIFDETDPKRLRAIPTEASQHDKTVVTPLVFESFRRMPFISQMQVLKDVDATIIQKQRSRRLQMGLTPLDCAPTSAPIVGPTSRAVRRGDVVSVAANKESRWKASLGTSWFAYVQEIRTMKTGLQKLDVIWLYEPSDTTMGHGYYPYKNELFMSDNCSCGQDSVDVELVLSIVSVQWHATNPEESKGFFVRQKFRTEPTLGAYDFVQLHESDFDCECRNTETEMEKIRKDFRMGDSVLVYHLTGKTETLEPAIIRGFSLHKITLQPLLRSGRDLGEKQAPPNQVVPADDIYEVGPESIIRRCTVASFKSLEHIRAPYDRDGTGDMWFVISQSDPTWNFQNHEIAADSRLKGMGIFCGGGSLDRGLEEGGGLEFKWAVDMAEHALHTYRANAKDPDGLNLFLGSADDYLAKALRHSADSKIATVGDIDFLAAGSPCPGFSVLQQNKDGVKSLRNCSLVASVCSFVDVYMPSYLVLENVIGMATNPKNAKELNVFSQVLCCLVSMGYQVKQLLMDPGFYGSCQSRQRIFIVATAPGCTPPDAPPQTHTCKELERSRAIGRASNGVPFGERRKDVCPFVSLTTQHAFRNLPDISEGHVQTCISVPDHRLCRFENSGKRTIIQSVPRWPRGQGFVQAVAAGKMPRRAIAEYPWGNKNRGAKTSRSWSRLYPNGQVGDGSSSRRVQGIPDNEIVVGLPSAQWRQIGNGVDRKVAFAMGMQLAIAFRKNGSLVSALPTTLKPDERHEPSQIKTVIREETIVRKSLQSASTKASGSLTVFERKLVSSVVLDDSQAAAVTRVRGLRDSQNVNSVMLRDDGIELIVID</sequence>
<evidence type="ECO:0000313" key="12">
    <source>
        <dbReference type="EMBL" id="THZ21200.1"/>
    </source>
</evidence>